<keyword evidence="3" id="KW-1185">Reference proteome</keyword>
<keyword evidence="1" id="KW-0472">Membrane</keyword>
<dbReference type="EMBL" id="LQPE01000120">
    <property type="protein sequence ID" value="ORW03352.1"/>
    <property type="molecule type" value="Genomic_DNA"/>
</dbReference>
<dbReference type="AlphaFoldDB" id="A0A1X1XWW8"/>
<evidence type="ECO:0000313" key="2">
    <source>
        <dbReference type="EMBL" id="ORW03352.1"/>
    </source>
</evidence>
<keyword evidence="1" id="KW-0812">Transmembrane</keyword>
<gene>
    <name evidence="2" type="ORF">AWC14_05250</name>
</gene>
<dbReference type="Proteomes" id="UP000193487">
    <property type="component" value="Unassembled WGS sequence"/>
</dbReference>
<dbReference type="OrthoDB" id="4605582at2"/>
<proteinExistence type="predicted"/>
<feature type="transmembrane region" description="Helical" evidence="1">
    <location>
        <begin position="6"/>
        <end position="26"/>
    </location>
</feature>
<protein>
    <recommendedName>
        <fullName evidence="4">VWFA domain-containing protein</fullName>
    </recommendedName>
</protein>
<evidence type="ECO:0008006" key="4">
    <source>
        <dbReference type="Google" id="ProtNLM"/>
    </source>
</evidence>
<evidence type="ECO:0000256" key="1">
    <source>
        <dbReference type="SAM" id="Phobius"/>
    </source>
</evidence>
<organism evidence="2 3">
    <name type="scientific">Mycobacterium kyorinense</name>
    <dbReference type="NCBI Taxonomy" id="487514"/>
    <lineage>
        <taxon>Bacteria</taxon>
        <taxon>Bacillati</taxon>
        <taxon>Actinomycetota</taxon>
        <taxon>Actinomycetes</taxon>
        <taxon>Mycobacteriales</taxon>
        <taxon>Mycobacteriaceae</taxon>
        <taxon>Mycobacterium</taxon>
    </lineage>
</organism>
<accession>A0A1X1XWW8</accession>
<comment type="caution">
    <text evidence="2">The sequence shown here is derived from an EMBL/GenBank/DDBJ whole genome shotgun (WGS) entry which is preliminary data.</text>
</comment>
<keyword evidence="1" id="KW-1133">Transmembrane helix</keyword>
<dbReference type="RefSeq" id="WP_084264259.1">
    <property type="nucleotide sequence ID" value="NZ_LQPE01000120.1"/>
</dbReference>
<reference evidence="2 3" key="1">
    <citation type="submission" date="2016-01" db="EMBL/GenBank/DDBJ databases">
        <title>The new phylogeny of the genus Mycobacterium.</title>
        <authorList>
            <person name="Tarcisio F."/>
            <person name="Conor M."/>
            <person name="Antonella G."/>
            <person name="Elisabetta G."/>
            <person name="Giulia F.S."/>
            <person name="Sara T."/>
            <person name="Anna F."/>
            <person name="Clotilde B."/>
            <person name="Roberto B."/>
            <person name="Veronica D.S."/>
            <person name="Fabio R."/>
            <person name="Monica P."/>
            <person name="Olivier J."/>
            <person name="Enrico T."/>
            <person name="Nicola S."/>
        </authorList>
    </citation>
    <scope>NUCLEOTIDE SEQUENCE [LARGE SCALE GENOMIC DNA]</scope>
    <source>
        <strain evidence="2 3">DSM 45166</strain>
    </source>
</reference>
<evidence type="ECO:0000313" key="3">
    <source>
        <dbReference type="Proteomes" id="UP000193487"/>
    </source>
</evidence>
<feature type="transmembrane region" description="Helical" evidence="1">
    <location>
        <begin position="58"/>
        <end position="77"/>
    </location>
</feature>
<feature type="transmembrane region" description="Helical" evidence="1">
    <location>
        <begin position="342"/>
        <end position="361"/>
    </location>
</feature>
<name>A0A1X1XWW8_9MYCO</name>
<sequence>MDLKWWPIAACGVVALIAAIAVALLAPLPAVRRVLRPLAHVTRLTNLPEYARVARARFLALLVTAVLLAVLFASAVITASRPVGFSSATRNFEALHPEDIMICVGEPVTDAATAGLLDYFAQRMKAFDTQRIGLTSPTLRVVPLTRDYEWAAQQFTNYANLSALQRDIDAGKQLPPSDVAQLSNGITSFSRQINYTDYVRSVEDILALCMTGFPGFEDKSSRRRSVIYIGYSSIRSDTDRRRSLFSTQTVKDMAAHAGIQINAITRSDVVTAATQGSDSLSSIVATTGGRFSRYNPAGTGAGPGTTDATLTGLLDRIRQHPPDVVLPNGTMITRRSWDYPNLPVSISLIASALLCAALAVLRR</sequence>